<accession>A0ABQ3QAF6</accession>
<evidence type="ECO:0000313" key="2">
    <source>
        <dbReference type="EMBL" id="GHI34261.1"/>
    </source>
</evidence>
<dbReference type="EMBL" id="BNDX01000016">
    <property type="protein sequence ID" value="GHI34261.1"/>
    <property type="molecule type" value="Genomic_DNA"/>
</dbReference>
<feature type="compositionally biased region" description="Low complexity" evidence="1">
    <location>
        <begin position="164"/>
        <end position="176"/>
    </location>
</feature>
<feature type="region of interest" description="Disordered" evidence="1">
    <location>
        <begin position="1"/>
        <end position="37"/>
    </location>
</feature>
<dbReference type="RefSeq" id="WP_226535957.1">
    <property type="nucleotide sequence ID" value="NZ_BMTC01000009.1"/>
</dbReference>
<protein>
    <submittedName>
        <fullName evidence="2">Uncharacterized protein</fullName>
    </submittedName>
</protein>
<evidence type="ECO:0000313" key="3">
    <source>
        <dbReference type="Proteomes" id="UP001052655"/>
    </source>
</evidence>
<feature type="region of interest" description="Disordered" evidence="1">
    <location>
        <begin position="191"/>
        <end position="220"/>
    </location>
</feature>
<comment type="caution">
    <text evidence="2">The sequence shown here is derived from an EMBL/GenBank/DDBJ whole genome shotgun (WGS) entry which is preliminary data.</text>
</comment>
<organism evidence="2 3">
    <name type="scientific">Streptomyces daghestanicus</name>
    <dbReference type="NCBI Taxonomy" id="66885"/>
    <lineage>
        <taxon>Bacteria</taxon>
        <taxon>Bacillati</taxon>
        <taxon>Actinomycetota</taxon>
        <taxon>Actinomycetes</taxon>
        <taxon>Kitasatosporales</taxon>
        <taxon>Streptomycetaceae</taxon>
        <taxon>Streptomyces</taxon>
    </lineage>
</organism>
<proteinExistence type="predicted"/>
<reference evidence="2" key="1">
    <citation type="submission" date="2024-05" db="EMBL/GenBank/DDBJ databases">
        <title>Whole genome shotgun sequence of Streptomyces daghestanicus NBRC 12762.</title>
        <authorList>
            <person name="Komaki H."/>
            <person name="Tamura T."/>
        </authorList>
    </citation>
    <scope>NUCLEOTIDE SEQUENCE</scope>
    <source>
        <strain evidence="2">NBRC 12762</strain>
    </source>
</reference>
<gene>
    <name evidence="2" type="ORF">Sdagh_59910</name>
</gene>
<name>A0ABQ3QAF6_9ACTN</name>
<evidence type="ECO:0000256" key="1">
    <source>
        <dbReference type="SAM" id="MobiDB-lite"/>
    </source>
</evidence>
<dbReference type="Proteomes" id="UP001052655">
    <property type="component" value="Unassembled WGS sequence"/>
</dbReference>
<feature type="compositionally biased region" description="Basic and acidic residues" evidence="1">
    <location>
        <begin position="12"/>
        <end position="25"/>
    </location>
</feature>
<feature type="region of interest" description="Disordered" evidence="1">
    <location>
        <begin position="153"/>
        <end position="176"/>
    </location>
</feature>
<keyword evidence="3" id="KW-1185">Reference proteome</keyword>
<sequence>MASGEFSADAPTPRRPDAPTPRRPDAPTPRCPDAPTIGRIVRELGGDRVEILVTLRPPARIMPSQRRRYVRNGPLTLAETETLRRLNVAFRARGLPDEPYSSVVRDGAVTHVRNVCAPGPDDARVHTPRWADEAAAAIGAEMAGRISAAGVRVLGDPAPPPTGPAAAGPAGTEPRIAPEVAARALCAALAAPGAAPPRRSRVPCTRRPPRTSSRCSATAP</sequence>